<keyword evidence="3" id="KW-1185">Reference proteome</keyword>
<evidence type="ECO:0000256" key="1">
    <source>
        <dbReference type="SAM" id="MobiDB-lite"/>
    </source>
</evidence>
<reference evidence="2" key="1">
    <citation type="submission" date="2020-11" db="EMBL/GenBank/DDBJ databases">
        <authorList>
            <consortium name="DOE Joint Genome Institute"/>
            <person name="Ahrendt S."/>
            <person name="Riley R."/>
            <person name="Andreopoulos W."/>
            <person name="LaButti K."/>
            <person name="Pangilinan J."/>
            <person name="Ruiz-duenas F.J."/>
            <person name="Barrasa J.M."/>
            <person name="Sanchez-Garcia M."/>
            <person name="Camarero S."/>
            <person name="Miyauchi S."/>
            <person name="Serrano A."/>
            <person name="Linde D."/>
            <person name="Babiker R."/>
            <person name="Drula E."/>
            <person name="Ayuso-Fernandez I."/>
            <person name="Pacheco R."/>
            <person name="Padilla G."/>
            <person name="Ferreira P."/>
            <person name="Barriuso J."/>
            <person name="Kellner H."/>
            <person name="Castanera R."/>
            <person name="Alfaro M."/>
            <person name="Ramirez L."/>
            <person name="Pisabarro A.G."/>
            <person name="Kuo A."/>
            <person name="Tritt A."/>
            <person name="Lipzen A."/>
            <person name="He G."/>
            <person name="Yan M."/>
            <person name="Ng V."/>
            <person name="Cullen D."/>
            <person name="Martin F."/>
            <person name="Rosso M.-N."/>
            <person name="Henrissat B."/>
            <person name="Hibbett D."/>
            <person name="Martinez A.T."/>
            <person name="Grigoriev I.V."/>
        </authorList>
    </citation>
    <scope>NUCLEOTIDE SEQUENCE</scope>
    <source>
        <strain evidence="2">AH 44721</strain>
    </source>
</reference>
<evidence type="ECO:0000313" key="3">
    <source>
        <dbReference type="Proteomes" id="UP000724874"/>
    </source>
</evidence>
<dbReference type="Proteomes" id="UP000724874">
    <property type="component" value="Unassembled WGS sequence"/>
</dbReference>
<dbReference type="EMBL" id="JADNYJ010000086">
    <property type="protein sequence ID" value="KAF8888191.1"/>
    <property type="molecule type" value="Genomic_DNA"/>
</dbReference>
<accession>A0A9P5TL58</accession>
<gene>
    <name evidence="2" type="ORF">CPB84DRAFT_1849702</name>
</gene>
<sequence length="237" mass="26001">MSIIVDHFISSYIPLDDKNSLHCFGVIDLFSLPFRISISGQRLFPLSGIVLSLRGNTIGVSKYIQDSGGEEPEQVLNKAVAHSDHEDNNMKIDDEAGPPPSSSTSEESVVIINSSPAAPAAVKLLSKPSVMLLSYHEVPGIDLDRSYLKAQKTLAKAEKTSKASPHFKKAKHSQDADLSANSELLIVRANLQTVQTRVGNLDFEISSLSRCLADFHEQEATLRIGLHKLEKIERSRK</sequence>
<organism evidence="2 3">
    <name type="scientific">Gymnopilus junonius</name>
    <name type="common">Spectacular rustgill mushroom</name>
    <name type="synonym">Gymnopilus spectabilis subsp. junonius</name>
    <dbReference type="NCBI Taxonomy" id="109634"/>
    <lineage>
        <taxon>Eukaryota</taxon>
        <taxon>Fungi</taxon>
        <taxon>Dikarya</taxon>
        <taxon>Basidiomycota</taxon>
        <taxon>Agaricomycotina</taxon>
        <taxon>Agaricomycetes</taxon>
        <taxon>Agaricomycetidae</taxon>
        <taxon>Agaricales</taxon>
        <taxon>Agaricineae</taxon>
        <taxon>Hymenogastraceae</taxon>
        <taxon>Gymnopilus</taxon>
    </lineage>
</organism>
<proteinExistence type="predicted"/>
<feature type="region of interest" description="Disordered" evidence="1">
    <location>
        <begin position="85"/>
        <end position="108"/>
    </location>
</feature>
<comment type="caution">
    <text evidence="2">The sequence shown here is derived from an EMBL/GenBank/DDBJ whole genome shotgun (WGS) entry which is preliminary data.</text>
</comment>
<dbReference type="AlphaFoldDB" id="A0A9P5TL58"/>
<evidence type="ECO:0000313" key="2">
    <source>
        <dbReference type="EMBL" id="KAF8888191.1"/>
    </source>
</evidence>
<name>A0A9P5TL58_GYMJU</name>
<feature type="compositionally biased region" description="Basic and acidic residues" evidence="1">
    <location>
        <begin position="85"/>
        <end position="94"/>
    </location>
</feature>
<protein>
    <submittedName>
        <fullName evidence="2">Uncharacterized protein</fullName>
    </submittedName>
</protein>